<evidence type="ECO:0000313" key="3">
    <source>
        <dbReference type="Proteomes" id="UP001589646"/>
    </source>
</evidence>
<feature type="region of interest" description="Disordered" evidence="1">
    <location>
        <begin position="48"/>
        <end position="70"/>
    </location>
</feature>
<dbReference type="InterPro" id="IPR028994">
    <property type="entry name" value="Integrin_alpha_N"/>
</dbReference>
<accession>A0ABV5PRU2</accession>
<protein>
    <submittedName>
        <fullName evidence="2">Uncharacterized protein</fullName>
    </submittedName>
</protein>
<organism evidence="2 3">
    <name type="scientific">Nonomuraea roseola</name>
    <dbReference type="NCBI Taxonomy" id="46179"/>
    <lineage>
        <taxon>Bacteria</taxon>
        <taxon>Bacillati</taxon>
        <taxon>Actinomycetota</taxon>
        <taxon>Actinomycetes</taxon>
        <taxon>Streptosporangiales</taxon>
        <taxon>Streptosporangiaceae</taxon>
        <taxon>Nonomuraea</taxon>
    </lineage>
</organism>
<name>A0ABV5PRU2_9ACTN</name>
<reference evidence="2 3" key="1">
    <citation type="submission" date="2024-09" db="EMBL/GenBank/DDBJ databases">
        <authorList>
            <person name="Sun Q."/>
            <person name="Mori K."/>
        </authorList>
    </citation>
    <scope>NUCLEOTIDE SEQUENCE [LARGE SCALE GENOMIC DNA]</scope>
    <source>
        <strain evidence="2 3">JCM 3323</strain>
    </source>
</reference>
<proteinExistence type="predicted"/>
<evidence type="ECO:0000313" key="2">
    <source>
        <dbReference type="EMBL" id="MFB9525941.1"/>
    </source>
</evidence>
<sequence>MLVPETVGISDPNKAGFGQAVSLIDLDGDAAAELLAAADGAVSVYSPTGRNAPVHITPEQRDDDFGYPLN</sequence>
<evidence type="ECO:0000256" key="1">
    <source>
        <dbReference type="SAM" id="MobiDB-lite"/>
    </source>
</evidence>
<dbReference type="Proteomes" id="UP001589646">
    <property type="component" value="Unassembled WGS sequence"/>
</dbReference>
<gene>
    <name evidence="2" type="ORF">ACFFRN_04850</name>
</gene>
<keyword evidence="3" id="KW-1185">Reference proteome</keyword>
<dbReference type="SUPFAM" id="SSF69318">
    <property type="entry name" value="Integrin alpha N-terminal domain"/>
    <property type="match status" value="1"/>
</dbReference>
<dbReference type="RefSeq" id="WP_346122629.1">
    <property type="nucleotide sequence ID" value="NZ_BAAAXC010000014.1"/>
</dbReference>
<comment type="caution">
    <text evidence="2">The sequence shown here is derived from an EMBL/GenBank/DDBJ whole genome shotgun (WGS) entry which is preliminary data.</text>
</comment>
<dbReference type="EMBL" id="JBHMCE010000002">
    <property type="protein sequence ID" value="MFB9525941.1"/>
    <property type="molecule type" value="Genomic_DNA"/>
</dbReference>